<evidence type="ECO:0008006" key="4">
    <source>
        <dbReference type="Google" id="ProtNLM"/>
    </source>
</evidence>
<evidence type="ECO:0000313" key="3">
    <source>
        <dbReference type="Proteomes" id="UP000317648"/>
    </source>
</evidence>
<gene>
    <name evidence="2" type="ORF">Pla8534_51110</name>
</gene>
<dbReference type="Proteomes" id="UP000317648">
    <property type="component" value="Chromosome"/>
</dbReference>
<dbReference type="KEGG" id="lcre:Pla8534_51110"/>
<evidence type="ECO:0000256" key="1">
    <source>
        <dbReference type="SAM" id="Phobius"/>
    </source>
</evidence>
<dbReference type="AlphaFoldDB" id="A0A518DZJ6"/>
<keyword evidence="1" id="KW-1133">Transmembrane helix</keyword>
<keyword evidence="1" id="KW-0472">Membrane</keyword>
<keyword evidence="1" id="KW-0812">Transmembrane</keyword>
<organism evidence="2 3">
    <name type="scientific">Lignipirellula cremea</name>
    <dbReference type="NCBI Taxonomy" id="2528010"/>
    <lineage>
        <taxon>Bacteria</taxon>
        <taxon>Pseudomonadati</taxon>
        <taxon>Planctomycetota</taxon>
        <taxon>Planctomycetia</taxon>
        <taxon>Pirellulales</taxon>
        <taxon>Pirellulaceae</taxon>
        <taxon>Lignipirellula</taxon>
    </lineage>
</organism>
<feature type="transmembrane region" description="Helical" evidence="1">
    <location>
        <begin position="84"/>
        <end position="107"/>
    </location>
</feature>
<keyword evidence="3" id="KW-1185">Reference proteome</keyword>
<accession>A0A518DZJ6</accession>
<proteinExistence type="predicted"/>
<sequence>MTENAPAPLPGRNAARFAILAPQAAFLLMCVFRQLSGTDTLTPSGRFWFYTASTLATGLIAAGAVAGVIGLVRGIRSRSWDTSIIAGLGLFVTSVLTGVILLALIFARQAG</sequence>
<evidence type="ECO:0000313" key="2">
    <source>
        <dbReference type="EMBL" id="QDU97266.1"/>
    </source>
</evidence>
<name>A0A518DZJ6_9BACT</name>
<dbReference type="EMBL" id="CP036433">
    <property type="protein sequence ID" value="QDU97266.1"/>
    <property type="molecule type" value="Genomic_DNA"/>
</dbReference>
<dbReference type="RefSeq" id="WP_145056052.1">
    <property type="nucleotide sequence ID" value="NZ_CP036433.1"/>
</dbReference>
<reference evidence="2 3" key="1">
    <citation type="submission" date="2019-02" db="EMBL/GenBank/DDBJ databases">
        <title>Deep-cultivation of Planctomycetes and their phenomic and genomic characterization uncovers novel biology.</title>
        <authorList>
            <person name="Wiegand S."/>
            <person name="Jogler M."/>
            <person name="Boedeker C."/>
            <person name="Pinto D."/>
            <person name="Vollmers J."/>
            <person name="Rivas-Marin E."/>
            <person name="Kohn T."/>
            <person name="Peeters S.H."/>
            <person name="Heuer A."/>
            <person name="Rast P."/>
            <person name="Oberbeckmann S."/>
            <person name="Bunk B."/>
            <person name="Jeske O."/>
            <person name="Meyerdierks A."/>
            <person name="Storesund J.E."/>
            <person name="Kallscheuer N."/>
            <person name="Luecker S."/>
            <person name="Lage O.M."/>
            <person name="Pohl T."/>
            <person name="Merkel B.J."/>
            <person name="Hornburger P."/>
            <person name="Mueller R.-W."/>
            <person name="Bruemmer F."/>
            <person name="Labrenz M."/>
            <person name="Spormann A.M."/>
            <person name="Op den Camp H."/>
            <person name="Overmann J."/>
            <person name="Amann R."/>
            <person name="Jetten M.S.M."/>
            <person name="Mascher T."/>
            <person name="Medema M.H."/>
            <person name="Devos D.P."/>
            <person name="Kaster A.-K."/>
            <person name="Ovreas L."/>
            <person name="Rohde M."/>
            <person name="Galperin M.Y."/>
            <person name="Jogler C."/>
        </authorList>
    </citation>
    <scope>NUCLEOTIDE SEQUENCE [LARGE SCALE GENOMIC DNA]</scope>
    <source>
        <strain evidence="2 3">Pla85_3_4</strain>
    </source>
</reference>
<feature type="transmembrane region" description="Helical" evidence="1">
    <location>
        <begin position="17"/>
        <end position="35"/>
    </location>
</feature>
<feature type="transmembrane region" description="Helical" evidence="1">
    <location>
        <begin position="47"/>
        <end position="72"/>
    </location>
</feature>
<protein>
    <recommendedName>
        <fullName evidence="4">DUF4190 domain-containing protein</fullName>
    </recommendedName>
</protein>